<evidence type="ECO:0000313" key="2">
    <source>
        <dbReference type="EMBL" id="OSX81411.1"/>
    </source>
</evidence>
<dbReference type="Proteomes" id="UP000218209">
    <property type="component" value="Unassembled WGS sequence"/>
</dbReference>
<dbReference type="AlphaFoldDB" id="A0A1X6PKK1"/>
<evidence type="ECO:0000313" key="3">
    <source>
        <dbReference type="Proteomes" id="UP000218209"/>
    </source>
</evidence>
<feature type="compositionally biased region" description="Low complexity" evidence="1">
    <location>
        <begin position="39"/>
        <end position="55"/>
    </location>
</feature>
<feature type="region of interest" description="Disordered" evidence="1">
    <location>
        <begin position="97"/>
        <end position="120"/>
    </location>
</feature>
<reference evidence="2 3" key="1">
    <citation type="submission" date="2017-03" db="EMBL/GenBank/DDBJ databases">
        <title>WGS assembly of Porphyra umbilicalis.</title>
        <authorList>
            <person name="Brawley S.H."/>
            <person name="Blouin N.A."/>
            <person name="Ficko-Blean E."/>
            <person name="Wheeler G.L."/>
            <person name="Lohr M."/>
            <person name="Goodson H.V."/>
            <person name="Jenkins J.W."/>
            <person name="Blaby-Haas C.E."/>
            <person name="Helliwell K.E."/>
            <person name="Chan C."/>
            <person name="Marriage T."/>
            <person name="Bhattacharya D."/>
            <person name="Klein A.S."/>
            <person name="Badis Y."/>
            <person name="Brodie J."/>
            <person name="Cao Y."/>
            <person name="Collen J."/>
            <person name="Dittami S.M."/>
            <person name="Gachon C.M."/>
            <person name="Green B.R."/>
            <person name="Karpowicz S."/>
            <person name="Kim J.W."/>
            <person name="Kudahl U."/>
            <person name="Lin S."/>
            <person name="Michel G."/>
            <person name="Mittag M."/>
            <person name="Olson B.J."/>
            <person name="Pangilinan J."/>
            <person name="Peng Y."/>
            <person name="Qiu H."/>
            <person name="Shu S."/>
            <person name="Singer J.T."/>
            <person name="Smith A.G."/>
            <person name="Sprecher B.N."/>
            <person name="Wagner V."/>
            <person name="Wang W."/>
            <person name="Wang Z.-Y."/>
            <person name="Yan J."/>
            <person name="Yarish C."/>
            <person name="Zoeuner-Riek S."/>
            <person name="Zhuang Y."/>
            <person name="Zou Y."/>
            <person name="Lindquist E.A."/>
            <person name="Grimwood J."/>
            <person name="Barry K."/>
            <person name="Rokhsar D.S."/>
            <person name="Schmutz J."/>
            <person name="Stiller J.W."/>
            <person name="Grossman A.R."/>
            <person name="Prochnik S.E."/>
        </authorList>
    </citation>
    <scope>NUCLEOTIDE SEQUENCE [LARGE SCALE GENOMIC DNA]</scope>
    <source>
        <strain evidence="2">4086291</strain>
    </source>
</reference>
<protein>
    <submittedName>
        <fullName evidence="2">Uncharacterized protein</fullName>
    </submittedName>
</protein>
<feature type="compositionally biased region" description="Low complexity" evidence="1">
    <location>
        <begin position="1"/>
        <end position="27"/>
    </location>
</feature>
<feature type="compositionally biased region" description="Acidic residues" evidence="1">
    <location>
        <begin position="107"/>
        <end position="120"/>
    </location>
</feature>
<keyword evidence="3" id="KW-1185">Reference proteome</keyword>
<proteinExistence type="predicted"/>
<name>A0A1X6PKK1_PORUM</name>
<feature type="region of interest" description="Disordered" evidence="1">
    <location>
        <begin position="1"/>
        <end position="55"/>
    </location>
</feature>
<feature type="compositionally biased region" description="Low complexity" evidence="1">
    <location>
        <begin position="97"/>
        <end position="106"/>
    </location>
</feature>
<organism evidence="2 3">
    <name type="scientific">Porphyra umbilicalis</name>
    <name type="common">Purple laver</name>
    <name type="synonym">Red alga</name>
    <dbReference type="NCBI Taxonomy" id="2786"/>
    <lineage>
        <taxon>Eukaryota</taxon>
        <taxon>Rhodophyta</taxon>
        <taxon>Bangiophyceae</taxon>
        <taxon>Bangiales</taxon>
        <taxon>Bangiaceae</taxon>
        <taxon>Porphyra</taxon>
    </lineage>
</organism>
<sequence length="308" mass="30911">MAPALSAEGASAATARTVRAPTTTAGASGDRHEQPRPRSPTAASTAEAAAPAAEFSAAVTARPRLATLRAAPSAGPQDGGALTRAFAAAGALARAAPAMPEASEAATSEDEDAEAADDENRETLGQALGKGGCGWILMADAIPDEWTAFVRRGARRMSARTAQPIINSQLHELMEELGDTADIGRRQVAVPSGGRGRGGRQRAHFARQVRLTLATVAARVGNALDVAYDGVTPHLSNNDDWATADTKRRVLWASAPPDLPPPVGAVAPASAAVAATTVAAAAVASAAAGTAPPAVVMGSWGPAAAATT</sequence>
<gene>
    <name evidence="2" type="ORF">BU14_0021s0016</name>
</gene>
<dbReference type="EMBL" id="KV918762">
    <property type="protein sequence ID" value="OSX81411.1"/>
    <property type="molecule type" value="Genomic_DNA"/>
</dbReference>
<accession>A0A1X6PKK1</accession>
<evidence type="ECO:0000256" key="1">
    <source>
        <dbReference type="SAM" id="MobiDB-lite"/>
    </source>
</evidence>